<gene>
    <name evidence="3" type="ORF">DFH94DRAFT_692172</name>
</gene>
<dbReference type="CDD" id="cd19490">
    <property type="entry name" value="XRCC2"/>
    <property type="match status" value="1"/>
</dbReference>
<evidence type="ECO:0000313" key="4">
    <source>
        <dbReference type="Proteomes" id="UP000759537"/>
    </source>
</evidence>
<dbReference type="Gene3D" id="3.40.50.300">
    <property type="entry name" value="P-loop containing nucleotide triphosphate hydrolases"/>
    <property type="match status" value="1"/>
</dbReference>
<evidence type="ECO:0000313" key="3">
    <source>
        <dbReference type="EMBL" id="KAF8481134.1"/>
    </source>
</evidence>
<protein>
    <recommendedName>
        <fullName evidence="2">Rad51-like C-terminal domain-containing protein</fullName>
    </recommendedName>
</protein>
<dbReference type="InterPro" id="IPR027417">
    <property type="entry name" value="P-loop_NTPase"/>
</dbReference>
<dbReference type="PANTHER" id="PTHR46644">
    <property type="entry name" value="DNA REPAIR PROTEIN XRCC2"/>
    <property type="match status" value="1"/>
</dbReference>
<sequence length="334" mass="36856">MAQPETLDQLLSASRSTSAAPTGIPTPPFPGLSYLSSLHRGDIVEIQGPSGSGKTHLLYYLICSCILPLRFGGWNKVSVVFDTDGTFDIHRLQTLLRTRLPPSFPSDPNTPGQIISVALRNVHIFRPKSSSQLAAGLANLSSYHMCNLPTSEIALLAVDSASSFYWLDRLAAERHMPPHVMNPATPRPPTSNSPLQTILTALWSFHRSHYPVILILNWVPSPISAAGNVPAVQLYKRHLPSSSTLVNRTSLFPDHGRVTPFLTHQITLDLTRILPSSHSEEQRIASLTHVDIHVHVKTAVDHTELLLMQINPEQVIITMADTAYTSNRDREEES</sequence>
<dbReference type="OrthoDB" id="420422at2759"/>
<dbReference type="PANTHER" id="PTHR46644:SF2">
    <property type="entry name" value="DNA REPAIR PROTEIN XRCC2"/>
    <property type="match status" value="1"/>
</dbReference>
<dbReference type="EMBL" id="WHVB01000007">
    <property type="protein sequence ID" value="KAF8481134.1"/>
    <property type="molecule type" value="Genomic_DNA"/>
</dbReference>
<dbReference type="Proteomes" id="UP000759537">
    <property type="component" value="Unassembled WGS sequence"/>
</dbReference>
<dbReference type="GO" id="GO:0033063">
    <property type="term" value="C:Rad51B-Rad51C-Rad51D-XRCC2 complex"/>
    <property type="evidence" value="ECO:0007669"/>
    <property type="project" value="InterPro"/>
</dbReference>
<proteinExistence type="predicted"/>
<dbReference type="GO" id="GO:0000400">
    <property type="term" value="F:four-way junction DNA binding"/>
    <property type="evidence" value="ECO:0007669"/>
    <property type="project" value="TreeGrafter"/>
</dbReference>
<evidence type="ECO:0000259" key="2">
    <source>
        <dbReference type="Pfam" id="PF08423"/>
    </source>
</evidence>
<comment type="caution">
    <text evidence="3">The sequence shown here is derived from an EMBL/GenBank/DDBJ whole genome shotgun (WGS) entry which is preliminary data.</text>
</comment>
<dbReference type="InterPro" id="IPR013632">
    <property type="entry name" value="Rad51_C"/>
</dbReference>
<reference evidence="3" key="2">
    <citation type="journal article" date="2020" name="Nat. Commun.">
        <title>Large-scale genome sequencing of mycorrhizal fungi provides insights into the early evolution of symbiotic traits.</title>
        <authorList>
            <person name="Miyauchi S."/>
            <person name="Kiss E."/>
            <person name="Kuo A."/>
            <person name="Drula E."/>
            <person name="Kohler A."/>
            <person name="Sanchez-Garcia M."/>
            <person name="Morin E."/>
            <person name="Andreopoulos B."/>
            <person name="Barry K.W."/>
            <person name="Bonito G."/>
            <person name="Buee M."/>
            <person name="Carver A."/>
            <person name="Chen C."/>
            <person name="Cichocki N."/>
            <person name="Clum A."/>
            <person name="Culley D."/>
            <person name="Crous P.W."/>
            <person name="Fauchery L."/>
            <person name="Girlanda M."/>
            <person name="Hayes R.D."/>
            <person name="Keri Z."/>
            <person name="LaButti K."/>
            <person name="Lipzen A."/>
            <person name="Lombard V."/>
            <person name="Magnuson J."/>
            <person name="Maillard F."/>
            <person name="Murat C."/>
            <person name="Nolan M."/>
            <person name="Ohm R.A."/>
            <person name="Pangilinan J."/>
            <person name="Pereira M.F."/>
            <person name="Perotto S."/>
            <person name="Peter M."/>
            <person name="Pfister S."/>
            <person name="Riley R."/>
            <person name="Sitrit Y."/>
            <person name="Stielow J.B."/>
            <person name="Szollosi G."/>
            <person name="Zifcakova L."/>
            <person name="Stursova M."/>
            <person name="Spatafora J.W."/>
            <person name="Tedersoo L."/>
            <person name="Vaario L.M."/>
            <person name="Yamada A."/>
            <person name="Yan M."/>
            <person name="Wang P."/>
            <person name="Xu J."/>
            <person name="Bruns T."/>
            <person name="Baldrian P."/>
            <person name="Vilgalys R."/>
            <person name="Dunand C."/>
            <person name="Henrissat B."/>
            <person name="Grigoriev I.V."/>
            <person name="Hibbett D."/>
            <person name="Nagy L.G."/>
            <person name="Martin F.M."/>
        </authorList>
    </citation>
    <scope>NUCLEOTIDE SEQUENCE</scope>
    <source>
        <strain evidence="3">Prilba</strain>
    </source>
</reference>
<dbReference type="AlphaFoldDB" id="A0A9P5TA97"/>
<feature type="region of interest" description="Disordered" evidence="1">
    <location>
        <begin position="1"/>
        <end position="25"/>
    </location>
</feature>
<dbReference type="GO" id="GO:0000724">
    <property type="term" value="P:double-strand break repair via homologous recombination"/>
    <property type="evidence" value="ECO:0007669"/>
    <property type="project" value="InterPro"/>
</dbReference>
<feature type="domain" description="Rad51-like C-terminal" evidence="2">
    <location>
        <begin position="40"/>
        <end position="166"/>
    </location>
</feature>
<dbReference type="SUPFAM" id="SSF52540">
    <property type="entry name" value="P-loop containing nucleoside triphosphate hydrolases"/>
    <property type="match status" value="1"/>
</dbReference>
<accession>A0A9P5TA97</accession>
<organism evidence="3 4">
    <name type="scientific">Russula ochroleuca</name>
    <dbReference type="NCBI Taxonomy" id="152965"/>
    <lineage>
        <taxon>Eukaryota</taxon>
        <taxon>Fungi</taxon>
        <taxon>Dikarya</taxon>
        <taxon>Basidiomycota</taxon>
        <taxon>Agaricomycotina</taxon>
        <taxon>Agaricomycetes</taxon>
        <taxon>Russulales</taxon>
        <taxon>Russulaceae</taxon>
        <taxon>Russula</taxon>
    </lineage>
</organism>
<reference evidence="3" key="1">
    <citation type="submission" date="2019-10" db="EMBL/GenBank/DDBJ databases">
        <authorList>
            <consortium name="DOE Joint Genome Institute"/>
            <person name="Kuo A."/>
            <person name="Miyauchi S."/>
            <person name="Kiss E."/>
            <person name="Drula E."/>
            <person name="Kohler A."/>
            <person name="Sanchez-Garcia M."/>
            <person name="Andreopoulos B."/>
            <person name="Barry K.W."/>
            <person name="Bonito G."/>
            <person name="Buee M."/>
            <person name="Carver A."/>
            <person name="Chen C."/>
            <person name="Cichocki N."/>
            <person name="Clum A."/>
            <person name="Culley D."/>
            <person name="Crous P.W."/>
            <person name="Fauchery L."/>
            <person name="Girlanda M."/>
            <person name="Hayes R."/>
            <person name="Keri Z."/>
            <person name="LaButti K."/>
            <person name="Lipzen A."/>
            <person name="Lombard V."/>
            <person name="Magnuson J."/>
            <person name="Maillard F."/>
            <person name="Morin E."/>
            <person name="Murat C."/>
            <person name="Nolan M."/>
            <person name="Ohm R."/>
            <person name="Pangilinan J."/>
            <person name="Pereira M."/>
            <person name="Perotto S."/>
            <person name="Peter M."/>
            <person name="Riley R."/>
            <person name="Sitrit Y."/>
            <person name="Stielow B."/>
            <person name="Szollosi G."/>
            <person name="Zifcakova L."/>
            <person name="Stursova M."/>
            <person name="Spatafora J.W."/>
            <person name="Tedersoo L."/>
            <person name="Vaario L.-M."/>
            <person name="Yamada A."/>
            <person name="Yan M."/>
            <person name="Wang P."/>
            <person name="Xu J."/>
            <person name="Bruns T."/>
            <person name="Baldrian P."/>
            <person name="Vilgalys R."/>
            <person name="Henrissat B."/>
            <person name="Grigoriev I.V."/>
            <person name="Hibbett D."/>
            <person name="Nagy L.G."/>
            <person name="Martin F.M."/>
        </authorList>
    </citation>
    <scope>NUCLEOTIDE SEQUENCE</scope>
    <source>
        <strain evidence="3">Prilba</strain>
    </source>
</reference>
<name>A0A9P5TA97_9AGAM</name>
<dbReference type="Pfam" id="PF08423">
    <property type="entry name" value="Rad51"/>
    <property type="match status" value="1"/>
</dbReference>
<evidence type="ECO:0000256" key="1">
    <source>
        <dbReference type="SAM" id="MobiDB-lite"/>
    </source>
</evidence>
<dbReference type="InterPro" id="IPR030547">
    <property type="entry name" value="XRCC2"/>
</dbReference>
<dbReference type="GO" id="GO:0005815">
    <property type="term" value="C:microtubule organizing center"/>
    <property type="evidence" value="ECO:0007669"/>
    <property type="project" value="TreeGrafter"/>
</dbReference>
<dbReference type="GO" id="GO:0005657">
    <property type="term" value="C:replication fork"/>
    <property type="evidence" value="ECO:0007669"/>
    <property type="project" value="InterPro"/>
</dbReference>
<dbReference type="GO" id="GO:0042148">
    <property type="term" value="P:DNA strand invasion"/>
    <property type="evidence" value="ECO:0007669"/>
    <property type="project" value="TreeGrafter"/>
</dbReference>
<feature type="compositionally biased region" description="Polar residues" evidence="1">
    <location>
        <begin position="9"/>
        <end position="20"/>
    </location>
</feature>
<keyword evidence="4" id="KW-1185">Reference proteome</keyword>